<proteinExistence type="predicted"/>
<dbReference type="GeneID" id="80820675"/>
<dbReference type="InterPro" id="IPR009936">
    <property type="entry name" value="DUF1468"/>
</dbReference>
<dbReference type="Proteomes" id="UP000182932">
    <property type="component" value="Unassembled WGS sequence"/>
</dbReference>
<keyword evidence="4" id="KW-1185">Reference proteome</keyword>
<feature type="domain" description="DUF1468" evidence="2">
    <location>
        <begin position="24"/>
        <end position="166"/>
    </location>
</feature>
<feature type="transmembrane region" description="Helical" evidence="1">
    <location>
        <begin position="140"/>
        <end position="157"/>
    </location>
</feature>
<gene>
    <name evidence="3" type="ORF">SAMN04487940_12458</name>
</gene>
<evidence type="ECO:0000313" key="3">
    <source>
        <dbReference type="EMBL" id="SEK07474.1"/>
    </source>
</evidence>
<protein>
    <submittedName>
        <fullName evidence="3">Tripartite tricarboxylate transporter TctB family protein</fullName>
    </submittedName>
</protein>
<organism evidence="3 4">
    <name type="scientific">Marinovum algicola</name>
    <dbReference type="NCBI Taxonomy" id="42444"/>
    <lineage>
        <taxon>Bacteria</taxon>
        <taxon>Pseudomonadati</taxon>
        <taxon>Pseudomonadota</taxon>
        <taxon>Alphaproteobacteria</taxon>
        <taxon>Rhodobacterales</taxon>
        <taxon>Roseobacteraceae</taxon>
        <taxon>Marinovum</taxon>
    </lineage>
</organism>
<feature type="transmembrane region" description="Helical" evidence="1">
    <location>
        <begin position="21"/>
        <end position="43"/>
    </location>
</feature>
<reference evidence="3 4" key="1">
    <citation type="submission" date="2016-10" db="EMBL/GenBank/DDBJ databases">
        <authorList>
            <person name="Varghese N."/>
            <person name="Submissions S."/>
        </authorList>
    </citation>
    <scope>NUCLEOTIDE SEQUENCE [LARGE SCALE GENOMIC DNA]</scope>
    <source>
        <strain evidence="3 4">FF3</strain>
    </source>
</reference>
<dbReference type="Pfam" id="PF07331">
    <property type="entry name" value="TctB"/>
    <property type="match status" value="1"/>
</dbReference>
<accession>A0A975ZQM0</accession>
<dbReference type="AlphaFoldDB" id="A0A975ZQM0"/>
<keyword evidence="1" id="KW-0812">Transmembrane</keyword>
<dbReference type="RefSeq" id="WP_074839451.1">
    <property type="nucleotide sequence ID" value="NZ_CATLQZ010000033.1"/>
</dbReference>
<keyword evidence="1" id="KW-1133">Transmembrane helix</keyword>
<evidence type="ECO:0000259" key="2">
    <source>
        <dbReference type="Pfam" id="PF07331"/>
    </source>
</evidence>
<feature type="transmembrane region" description="Helical" evidence="1">
    <location>
        <begin position="49"/>
        <end position="67"/>
    </location>
</feature>
<sequence length="176" mass="19549">MTDPDDLSPERRAAIGFGRKADWIIAVTIMVIAVVFIWMLQPLPQRATFFPWFITISILIIGTVYGVGKLRNPARWDAEYDPEEEFGDTGPPFLVEFRAGILRALVVFVCLIAGTMAFGPKLAVPVFVTIALWLNKENRIVAVLSGIAFWLAIHFVFGKSMSINLPTGYFTDALGL</sequence>
<comment type="caution">
    <text evidence="3">The sequence shown here is derived from an EMBL/GenBank/DDBJ whole genome shotgun (WGS) entry which is preliminary data.</text>
</comment>
<name>A0A975ZQM0_9RHOB</name>
<keyword evidence="1" id="KW-0472">Membrane</keyword>
<dbReference type="EMBL" id="FNYY01000024">
    <property type="protein sequence ID" value="SEK07474.1"/>
    <property type="molecule type" value="Genomic_DNA"/>
</dbReference>
<feature type="transmembrane region" description="Helical" evidence="1">
    <location>
        <begin position="105"/>
        <end position="134"/>
    </location>
</feature>
<evidence type="ECO:0000256" key="1">
    <source>
        <dbReference type="SAM" id="Phobius"/>
    </source>
</evidence>
<evidence type="ECO:0000313" key="4">
    <source>
        <dbReference type="Proteomes" id="UP000182932"/>
    </source>
</evidence>